<organism evidence="1">
    <name type="scientific">uncultured Caudovirales phage</name>
    <dbReference type="NCBI Taxonomy" id="2100421"/>
    <lineage>
        <taxon>Viruses</taxon>
        <taxon>Duplodnaviria</taxon>
        <taxon>Heunggongvirae</taxon>
        <taxon>Uroviricota</taxon>
        <taxon>Caudoviricetes</taxon>
        <taxon>Peduoviridae</taxon>
        <taxon>Maltschvirus</taxon>
        <taxon>Maltschvirus maltsch</taxon>
    </lineage>
</organism>
<name>A0A6J7VPF1_9CAUD</name>
<sequence>MIDTLALDTPGEICRKVLEHEHEVQGLVVFAFTGAREMSWGITGDISSLGLMVALQLLHEQAGKLNALITMQVEGNA</sequence>
<proteinExistence type="predicted"/>
<gene>
    <name evidence="1" type="ORF">UFOVP143_43</name>
</gene>
<accession>A0A6J7VPF1</accession>
<protein>
    <submittedName>
        <fullName evidence="1">Uncharacterized protein</fullName>
    </submittedName>
</protein>
<evidence type="ECO:0000313" key="1">
    <source>
        <dbReference type="EMBL" id="CAB5079591.1"/>
    </source>
</evidence>
<reference evidence="1" key="1">
    <citation type="submission" date="2020-05" db="EMBL/GenBank/DDBJ databases">
        <authorList>
            <person name="Chiriac C."/>
            <person name="Salcher M."/>
            <person name="Ghai R."/>
            <person name="Kavagutti S V."/>
        </authorList>
    </citation>
    <scope>NUCLEOTIDE SEQUENCE</scope>
</reference>
<dbReference type="EMBL" id="LR798191">
    <property type="protein sequence ID" value="CAB5079591.1"/>
    <property type="molecule type" value="Genomic_DNA"/>
</dbReference>